<organism evidence="1 2">
    <name type="scientific">Oceanobacillus chungangensis</name>
    <dbReference type="NCBI Taxonomy" id="1229152"/>
    <lineage>
        <taxon>Bacteria</taxon>
        <taxon>Bacillati</taxon>
        <taxon>Bacillota</taxon>
        <taxon>Bacilli</taxon>
        <taxon>Bacillales</taxon>
        <taxon>Bacillaceae</taxon>
        <taxon>Oceanobacillus</taxon>
    </lineage>
</organism>
<reference evidence="2" key="1">
    <citation type="submission" date="2017-11" db="EMBL/GenBank/DDBJ databases">
        <authorList>
            <person name="Zhu W."/>
        </authorList>
    </citation>
    <scope>NUCLEOTIDE SEQUENCE [LARGE SCALE GENOMIC DNA]</scope>
    <source>
        <strain evidence="2">CAU 1051</strain>
    </source>
</reference>
<evidence type="ECO:0000313" key="1">
    <source>
        <dbReference type="EMBL" id="RDW15139.1"/>
    </source>
</evidence>
<dbReference type="EMBL" id="PIOD01000026">
    <property type="protein sequence ID" value="RDW15139.1"/>
    <property type="molecule type" value="Genomic_DNA"/>
</dbReference>
<protein>
    <submittedName>
        <fullName evidence="1">Uncharacterized protein</fullName>
    </submittedName>
</protein>
<dbReference type="Pfam" id="PF17428">
    <property type="entry name" value="DUF5412"/>
    <property type="match status" value="1"/>
</dbReference>
<dbReference type="AlphaFoldDB" id="A0A3D8PIS4"/>
<dbReference type="Proteomes" id="UP000256520">
    <property type="component" value="Unassembled WGS sequence"/>
</dbReference>
<sequence length="70" mass="8314">MNSKAVLVNTETKKENAIYFNWYDYDPQVKWVSNGIVKIGREELSIHQDTYDYRHDSSSLRTLPPQRVMH</sequence>
<name>A0A3D8PIS4_9BACI</name>
<keyword evidence="2" id="KW-1185">Reference proteome</keyword>
<evidence type="ECO:0000313" key="2">
    <source>
        <dbReference type="Proteomes" id="UP000256520"/>
    </source>
</evidence>
<gene>
    <name evidence="1" type="ORF">CWR45_18405</name>
</gene>
<comment type="caution">
    <text evidence="1">The sequence shown here is derived from an EMBL/GenBank/DDBJ whole genome shotgun (WGS) entry which is preliminary data.</text>
</comment>
<dbReference type="InterPro" id="IPR035406">
    <property type="entry name" value="DUF5412"/>
</dbReference>
<proteinExistence type="predicted"/>
<accession>A0A3D8PIS4</accession>
<dbReference type="RefSeq" id="WP_115751327.1">
    <property type="nucleotide sequence ID" value="NZ_PIOD01000026.1"/>
</dbReference>